<dbReference type="GO" id="GO:0000976">
    <property type="term" value="F:transcription cis-regulatory region binding"/>
    <property type="evidence" value="ECO:0007669"/>
    <property type="project" value="TreeGrafter"/>
</dbReference>
<dbReference type="Pfam" id="PF12833">
    <property type="entry name" value="HTH_18"/>
    <property type="match status" value="1"/>
</dbReference>
<feature type="domain" description="HTH araC/xylS-type" evidence="4">
    <location>
        <begin position="220"/>
        <end position="321"/>
    </location>
</feature>
<dbReference type="PRINTS" id="PR00032">
    <property type="entry name" value="HTHARAC"/>
</dbReference>
<proteinExistence type="predicted"/>
<evidence type="ECO:0000256" key="1">
    <source>
        <dbReference type="ARBA" id="ARBA00023015"/>
    </source>
</evidence>
<dbReference type="EMBL" id="VCQU01000014">
    <property type="protein sequence ID" value="NMN99002.1"/>
    <property type="molecule type" value="Genomic_DNA"/>
</dbReference>
<comment type="caution">
    <text evidence="5">The sequence shown here is derived from an EMBL/GenBank/DDBJ whole genome shotgun (WGS) entry which is preliminary data.</text>
</comment>
<evidence type="ECO:0000313" key="5">
    <source>
        <dbReference type="EMBL" id="NMN99002.1"/>
    </source>
</evidence>
<accession>A0A848KQZ1</accession>
<sequence>MAVEHGMPLSAVLAGTKLTRADLDDLDREISFRDELKIITNMLDTLGDSPDLGIEAGLRCHSTSPGIWGLALMSAKTLREAISIGLPLAALSFCLCRLSLVPDPGDGSLRIVLDPSDLPLAVRRFALDRDMTGIRTLQCDLLASSDVPLDATYTTAPPTEKLERKYKDIFGTMPLFGAAENSLTVVGDWLDVPLPKANEHTKSMAERQAWELLRQRSARAGVAGLLRDLMFASPTPVVSLDEAARQLTLSTRTLRRYLAMEGVSLRTLQEEVREALAEELLVTDGLAVAQVADRLGYSQVSSFTQAFRRWKGVGPREYRQNTKSP</sequence>
<organism evidence="5 6">
    <name type="scientific">Antrihabitans stalactiti</name>
    <dbReference type="NCBI Taxonomy" id="2584121"/>
    <lineage>
        <taxon>Bacteria</taxon>
        <taxon>Bacillati</taxon>
        <taxon>Actinomycetota</taxon>
        <taxon>Actinomycetes</taxon>
        <taxon>Mycobacteriales</taxon>
        <taxon>Nocardiaceae</taxon>
        <taxon>Antrihabitans</taxon>
    </lineage>
</organism>
<dbReference type="PANTHER" id="PTHR47894">
    <property type="entry name" value="HTH-TYPE TRANSCRIPTIONAL REGULATOR GADX"/>
    <property type="match status" value="1"/>
</dbReference>
<gene>
    <name evidence="5" type="ORF">FGL95_28605</name>
</gene>
<dbReference type="InterPro" id="IPR018060">
    <property type="entry name" value="HTH_AraC"/>
</dbReference>
<dbReference type="PROSITE" id="PS01124">
    <property type="entry name" value="HTH_ARAC_FAMILY_2"/>
    <property type="match status" value="1"/>
</dbReference>
<evidence type="ECO:0000256" key="3">
    <source>
        <dbReference type="ARBA" id="ARBA00023163"/>
    </source>
</evidence>
<dbReference type="Proteomes" id="UP000535543">
    <property type="component" value="Unassembled WGS sequence"/>
</dbReference>
<protein>
    <submittedName>
        <fullName evidence="5">AraC family transcriptional regulator</fullName>
    </submittedName>
</protein>
<dbReference type="InterPro" id="IPR009057">
    <property type="entry name" value="Homeodomain-like_sf"/>
</dbReference>
<dbReference type="AlphaFoldDB" id="A0A848KQZ1"/>
<name>A0A848KQZ1_9NOCA</name>
<keyword evidence="1" id="KW-0805">Transcription regulation</keyword>
<evidence type="ECO:0000259" key="4">
    <source>
        <dbReference type="PROSITE" id="PS01124"/>
    </source>
</evidence>
<dbReference type="GO" id="GO:0003700">
    <property type="term" value="F:DNA-binding transcription factor activity"/>
    <property type="evidence" value="ECO:0007669"/>
    <property type="project" value="InterPro"/>
</dbReference>
<keyword evidence="3" id="KW-0804">Transcription</keyword>
<evidence type="ECO:0000313" key="6">
    <source>
        <dbReference type="Proteomes" id="UP000535543"/>
    </source>
</evidence>
<dbReference type="Gene3D" id="1.10.10.60">
    <property type="entry name" value="Homeodomain-like"/>
    <property type="match status" value="1"/>
</dbReference>
<evidence type="ECO:0000256" key="2">
    <source>
        <dbReference type="ARBA" id="ARBA00023125"/>
    </source>
</evidence>
<keyword evidence="2" id="KW-0238">DNA-binding</keyword>
<reference evidence="5 6" key="2">
    <citation type="submission" date="2020-06" db="EMBL/GenBank/DDBJ databases">
        <title>Antribacter stalactiti gen. nov., sp. nov., a new member of the family Nacardiaceae isolated from a cave.</title>
        <authorList>
            <person name="Kim I.S."/>
        </authorList>
    </citation>
    <scope>NUCLEOTIDE SEQUENCE [LARGE SCALE GENOMIC DNA]</scope>
    <source>
        <strain evidence="5 6">YC2-7</strain>
    </source>
</reference>
<dbReference type="InterPro" id="IPR032687">
    <property type="entry name" value="AraC-type_N"/>
</dbReference>
<dbReference type="Pfam" id="PF12625">
    <property type="entry name" value="Arabinose_bd"/>
    <property type="match status" value="1"/>
</dbReference>
<dbReference type="GO" id="GO:0005829">
    <property type="term" value="C:cytosol"/>
    <property type="evidence" value="ECO:0007669"/>
    <property type="project" value="TreeGrafter"/>
</dbReference>
<dbReference type="SUPFAM" id="SSF46689">
    <property type="entry name" value="Homeodomain-like"/>
    <property type="match status" value="1"/>
</dbReference>
<dbReference type="SMART" id="SM00342">
    <property type="entry name" value="HTH_ARAC"/>
    <property type="match status" value="1"/>
</dbReference>
<reference evidence="5 6" key="1">
    <citation type="submission" date="2019-05" db="EMBL/GenBank/DDBJ databases">
        <authorList>
            <person name="Lee S.D."/>
        </authorList>
    </citation>
    <scope>NUCLEOTIDE SEQUENCE [LARGE SCALE GENOMIC DNA]</scope>
    <source>
        <strain evidence="5 6">YC2-7</strain>
    </source>
</reference>
<dbReference type="InterPro" id="IPR020449">
    <property type="entry name" value="Tscrpt_reg_AraC-type_HTH"/>
</dbReference>
<keyword evidence="6" id="KW-1185">Reference proteome</keyword>
<dbReference type="PANTHER" id="PTHR47894:SF1">
    <property type="entry name" value="HTH-TYPE TRANSCRIPTIONAL REGULATOR VQSM"/>
    <property type="match status" value="1"/>
</dbReference>